<comment type="caution">
    <text evidence="8">The sequence shown here is derived from an EMBL/GenBank/DDBJ whole genome shotgun (WGS) entry which is preliminary data.</text>
</comment>
<feature type="compositionally biased region" description="Low complexity" evidence="6">
    <location>
        <begin position="246"/>
        <end position="262"/>
    </location>
</feature>
<accession>A0A9P8A982</accession>
<dbReference type="Pfam" id="PF13890">
    <property type="entry name" value="Rab3-GTPase_cat"/>
    <property type="match status" value="1"/>
</dbReference>
<name>A0A9P8A982_MORAP</name>
<dbReference type="Proteomes" id="UP000717515">
    <property type="component" value="Unassembled WGS sequence"/>
</dbReference>
<evidence type="ECO:0000256" key="2">
    <source>
        <dbReference type="ARBA" id="ARBA00008856"/>
    </source>
</evidence>
<evidence type="ECO:0000256" key="4">
    <source>
        <dbReference type="ARBA" id="ARBA00022468"/>
    </source>
</evidence>
<keyword evidence="5" id="KW-0963">Cytoplasm</keyword>
<sequence length="1405" mass="157790">MGLQRYCWLWRGERGLWSAPKRLRQQKGWLRSGVEHRYCSRWWGRRTGGVHYDREHGPDWISPRPESPRTRILAVLSRLDPWAECCCIVGAAVVLLLDRPDWIVMQYALGDEGRCQLGMQMRTRYERVQAAVTWMPLTVFHSGLCFAPLLHLHAPHVFCLVFPFPPTQQRDITRTGELTHCSMDDFENFEFIDYTTSGPWERFITQIEDSFRSWGLVDRSLGVLAPACIEAARESDSANNTEKSSGDQVGGDQKSQSQSQGSNKRTKEVYQLKEMLSLGDATYALSYQYHPAKARVSAGAKRIDLDFLPTTLEGTQHHSLHRWTSLTHILIISPVTISDIFASSSMSSSSAIIDLSSAKLLLSSFAIAFQNTGCNVPVFVPTGQPWNLTFTGLSMNPQPHPPATTPAQTLGAPEVVNPDLEEDVEDDRATEMRFNTILVPYPPVQYTNLSGILDFFVERMGIEDEYVTTSPEDHGQGIKDKIHVSALFSYDLVNWYDEDWRRWRIPDDLDIKQSAPGDSSGHGTFLDDVGQTMSLSGVDLSMEDIKTEGRSLSRLHIPALPFGPAQDPLRSLRLFARFARAPITRYLDSSNTADMDASHANIWILHAQFKDDDYGILSGILEDAISSWSSEFSSGGRAERKSDKEQRTYGALLNKGAKLIQGTITMVDTVDVENIVDALFGRSSTSQPLREPSTASSGARPIRLVPASELGLHFRHATTVPYDSFLWRMIQYLVDVISPNSDISYATSIMGFLKVLWSELLKQLYSRWENSQLIPLVDIYGDGYSNASKKESTEEFKAGPEEEKKPVAIDLRYNLLHQKLSMLNCCIARQIVRNKEAPTHVHPMSKRRIRRRAKSKEMEIPDAESLSSAPPADEPTYGAQLQNLLHGFSDISRPRSADVVPMAKRLLKTVKGRSAPPETSLQSDPSLISALSLEESFHRAGANTELSSPTASLPIPRVEMFRNRRRSSQHLRRHNSHHFDHLYEESLGSDEDEDDVFYDPMETTESILDQVSEDALHDRRHQSLTESFVALKYSSSADSQSGILVNDIDQTSVNSSGPDPREVSDETKGEGGLQPLKDLKLLKTGAPLMIPKLQEPGYMTEDMIQQQEELFETLGSSSDGAKMRAKMQSTQLISDMEAFKAANPGCVLGDFIRWHSPKDWVEDKGEMSARMADAGNYWQELWANSKRIPVSRQTPLFNHNQEAAKALFYLDSMSSGQLFIQLLPTICLLAYDTLVSHPVASHIHQVAAGLKELGQELTEFSWNELAGDEELNLDVIVDKFREVELLMGRAIALIRKFPEQYGLVERILEDHEATIEDGPERECVYDLFSIGGSIQSSFPQPTSREFILEAYDPSVSLQDEGSTATFSATKTAVWDSRPLQRRLYACFRESELRIVEAVATDGMYM</sequence>
<evidence type="ECO:0000256" key="1">
    <source>
        <dbReference type="ARBA" id="ARBA00004496"/>
    </source>
</evidence>
<dbReference type="GO" id="GO:0005096">
    <property type="term" value="F:GTPase activator activity"/>
    <property type="evidence" value="ECO:0007669"/>
    <property type="project" value="UniProtKB-KW"/>
</dbReference>
<dbReference type="InterPro" id="IPR045700">
    <property type="entry name" value="Rab3GAP1"/>
</dbReference>
<protein>
    <recommendedName>
        <fullName evidence="3">Rab3 GTPase-activating protein catalytic subunit</fullName>
    </recommendedName>
</protein>
<evidence type="ECO:0000313" key="8">
    <source>
        <dbReference type="EMBL" id="KAG9324629.1"/>
    </source>
</evidence>
<proteinExistence type="inferred from homology"/>
<gene>
    <name evidence="8" type="ORF">KVV02_007199</name>
</gene>
<comment type="similarity">
    <text evidence="2">Belongs to the Rab3-GAP catalytic subunit family.</text>
</comment>
<evidence type="ECO:0000256" key="6">
    <source>
        <dbReference type="SAM" id="MobiDB-lite"/>
    </source>
</evidence>
<evidence type="ECO:0000256" key="5">
    <source>
        <dbReference type="ARBA" id="ARBA00022490"/>
    </source>
</evidence>
<dbReference type="GO" id="GO:0005737">
    <property type="term" value="C:cytoplasm"/>
    <property type="evidence" value="ECO:0007669"/>
    <property type="project" value="UniProtKB-SubCell"/>
</dbReference>
<feature type="region of interest" description="Disordered" evidence="6">
    <location>
        <begin position="234"/>
        <end position="266"/>
    </location>
</feature>
<evidence type="ECO:0000313" key="9">
    <source>
        <dbReference type="Proteomes" id="UP000717515"/>
    </source>
</evidence>
<keyword evidence="4" id="KW-0343">GTPase activation</keyword>
<feature type="compositionally biased region" description="Basic residues" evidence="6">
    <location>
        <begin position="843"/>
        <end position="854"/>
    </location>
</feature>
<feature type="region of interest" description="Disordered" evidence="6">
    <location>
        <begin position="1049"/>
        <end position="1074"/>
    </location>
</feature>
<dbReference type="InterPro" id="IPR026147">
    <property type="entry name" value="Rab3GAP1_conserved"/>
</dbReference>
<dbReference type="EMBL" id="JAIFTL010000061">
    <property type="protein sequence ID" value="KAG9324629.1"/>
    <property type="molecule type" value="Genomic_DNA"/>
</dbReference>
<feature type="compositionally biased region" description="Basic and acidic residues" evidence="6">
    <location>
        <begin position="1059"/>
        <end position="1069"/>
    </location>
</feature>
<reference evidence="8" key="1">
    <citation type="submission" date="2021-07" db="EMBL/GenBank/DDBJ databases">
        <title>Draft genome of Mortierella alpina, strain LL118, isolated from an aspen leaf litter sample.</title>
        <authorList>
            <person name="Yang S."/>
            <person name="Vinatzer B.A."/>
        </authorList>
    </citation>
    <scope>NUCLEOTIDE SEQUENCE</scope>
    <source>
        <strain evidence="8">LL118</strain>
    </source>
</reference>
<organism evidence="8 9">
    <name type="scientific">Mortierella alpina</name>
    <name type="common">Oleaginous fungus</name>
    <name type="synonym">Mortierella renispora</name>
    <dbReference type="NCBI Taxonomy" id="64518"/>
    <lineage>
        <taxon>Eukaryota</taxon>
        <taxon>Fungi</taxon>
        <taxon>Fungi incertae sedis</taxon>
        <taxon>Mucoromycota</taxon>
        <taxon>Mortierellomycotina</taxon>
        <taxon>Mortierellomycetes</taxon>
        <taxon>Mortierellales</taxon>
        <taxon>Mortierellaceae</taxon>
        <taxon>Mortierella</taxon>
    </lineage>
</organism>
<evidence type="ECO:0000256" key="3">
    <source>
        <dbReference type="ARBA" id="ARBA00015817"/>
    </source>
</evidence>
<dbReference type="PANTHER" id="PTHR21422">
    <property type="entry name" value="RAB3 GTPASE-ACTIVATING PROTEIN CATALYTIC SUBUNIT"/>
    <property type="match status" value="1"/>
</dbReference>
<comment type="subcellular location">
    <subcellularLocation>
        <location evidence="1">Cytoplasm</location>
    </subcellularLocation>
</comment>
<feature type="domain" description="Rab3GAP catalytic subunit conserved" evidence="7">
    <location>
        <begin position="1067"/>
        <end position="1210"/>
    </location>
</feature>
<feature type="region of interest" description="Disordered" evidence="6">
    <location>
        <begin position="838"/>
        <end position="877"/>
    </location>
</feature>
<dbReference type="PANTHER" id="PTHR21422:SF9">
    <property type="entry name" value="RAB3 GTPASE-ACTIVATING PROTEIN CATALYTIC SUBUNIT"/>
    <property type="match status" value="1"/>
</dbReference>
<evidence type="ECO:0000259" key="7">
    <source>
        <dbReference type="Pfam" id="PF13890"/>
    </source>
</evidence>